<protein>
    <recommendedName>
        <fullName evidence="1">Peptidase C45 hydrolase domain-containing protein</fullName>
    </recommendedName>
</protein>
<dbReference type="AlphaFoldDB" id="A0A2P7ULT9"/>
<evidence type="ECO:0000313" key="2">
    <source>
        <dbReference type="EMBL" id="PSJ87917.1"/>
    </source>
</evidence>
<dbReference type="Gene3D" id="1.10.10.2120">
    <property type="match status" value="1"/>
</dbReference>
<dbReference type="InterPro" id="IPR005079">
    <property type="entry name" value="Peptidase_C45_hydrolase"/>
</dbReference>
<reference evidence="2 3" key="1">
    <citation type="submission" date="2018-03" db="EMBL/GenBank/DDBJ databases">
        <title>Brevisbacillus phylogenomics.</title>
        <authorList>
            <person name="Dunlap C."/>
        </authorList>
    </citation>
    <scope>NUCLEOTIDE SEQUENCE [LARGE SCALE GENOMIC DNA]</scope>
    <source>
        <strain evidence="2 3">NRRL NRS-1210</strain>
    </source>
</reference>
<dbReference type="RefSeq" id="WP_106841464.1">
    <property type="nucleotide sequence ID" value="NZ_JBCNIW010000011.1"/>
</dbReference>
<name>A0A2P7ULT9_9BACL</name>
<sequence>MERFPVYRIRGTARERGQQIGQLTKEQILINLEAYERTFFEGAGLRWKDATDYATQFIPWIEQYDQEIMEEIRGISEGAERDLLDIVTLNVRSEIMTNLGDPFGKTDGCTSVAAVPPATKKQETLIGQNWDWINLMEKGLVVLEIEQSPRPTILIITEAGIVGKIGMNDKGMGVCLNFLRISEGTVGVPIHIVLRGILNSGTLSQAIRQITRLQRGTSANYLLAHREGETVDVETTSRAHDVLYPMEGYIAHTNHFVGSRIAVDELAKMGEADTHLRMGRATKQLVAAKGQIEADHIKAIFRDHMSFPEAICRHGDAESTGAEELVGRTLFSIVMNLTEGQFELSNGQPCNTPYHTYQFSSS</sequence>
<dbReference type="InterPro" id="IPR047801">
    <property type="entry name" value="Peptidase_C45"/>
</dbReference>
<dbReference type="Proteomes" id="UP000240419">
    <property type="component" value="Unassembled WGS sequence"/>
</dbReference>
<organism evidence="2 3">
    <name type="scientific">Brevibacillus fortis</name>
    <dbReference type="NCBI Taxonomy" id="2126352"/>
    <lineage>
        <taxon>Bacteria</taxon>
        <taxon>Bacillati</taxon>
        <taxon>Bacillota</taxon>
        <taxon>Bacilli</taxon>
        <taxon>Bacillales</taxon>
        <taxon>Paenibacillaceae</taxon>
        <taxon>Brevibacillus</taxon>
    </lineage>
</organism>
<comment type="caution">
    <text evidence="2">The sequence shown here is derived from an EMBL/GenBank/DDBJ whole genome shotgun (WGS) entry which is preliminary data.</text>
</comment>
<dbReference type="NCBIfam" id="NF040521">
    <property type="entry name" value="C45_proenzyme"/>
    <property type="match status" value="1"/>
</dbReference>
<dbReference type="Gene3D" id="3.60.60.10">
    <property type="entry name" value="Penicillin V Acylase, Chain A"/>
    <property type="match status" value="1"/>
</dbReference>
<dbReference type="EMBL" id="PXZM01000046">
    <property type="protein sequence ID" value="PSJ87917.1"/>
    <property type="molecule type" value="Genomic_DNA"/>
</dbReference>
<keyword evidence="3" id="KW-1185">Reference proteome</keyword>
<dbReference type="PANTHER" id="PTHR34180:SF1">
    <property type="entry name" value="BETA-ALANYL-DOPAMINE_CARCININE HYDROLASE"/>
    <property type="match status" value="1"/>
</dbReference>
<gene>
    <name evidence="2" type="ORF">C7R93_25740</name>
</gene>
<accession>A0A2P7ULT9</accession>
<dbReference type="Pfam" id="PF03417">
    <property type="entry name" value="AAT"/>
    <property type="match status" value="1"/>
</dbReference>
<dbReference type="PANTHER" id="PTHR34180">
    <property type="entry name" value="PEPTIDASE C45"/>
    <property type="match status" value="1"/>
</dbReference>
<feature type="domain" description="Peptidase C45 hydrolase" evidence="1">
    <location>
        <begin position="121"/>
        <end position="319"/>
    </location>
</feature>
<dbReference type="InterPro" id="IPR047794">
    <property type="entry name" value="C45_proenzyme-like"/>
</dbReference>
<evidence type="ECO:0000313" key="3">
    <source>
        <dbReference type="Proteomes" id="UP000240419"/>
    </source>
</evidence>
<evidence type="ECO:0000259" key="1">
    <source>
        <dbReference type="Pfam" id="PF03417"/>
    </source>
</evidence>
<proteinExistence type="predicted"/>
<dbReference type="OrthoDB" id="8109453at2"/>